<dbReference type="AlphaFoldDB" id="A0AAV4Y6C0"/>
<keyword evidence="2" id="KW-1185">Reference proteome</keyword>
<reference evidence="1 2" key="1">
    <citation type="submission" date="2021-06" db="EMBL/GenBank/DDBJ databases">
        <title>Caerostris extrusa draft genome.</title>
        <authorList>
            <person name="Kono N."/>
            <person name="Arakawa K."/>
        </authorList>
    </citation>
    <scope>NUCLEOTIDE SEQUENCE [LARGE SCALE GENOMIC DNA]</scope>
</reference>
<dbReference type="EMBL" id="BPLR01001336">
    <property type="protein sequence ID" value="GIZ01687.1"/>
    <property type="molecule type" value="Genomic_DNA"/>
</dbReference>
<evidence type="ECO:0000313" key="1">
    <source>
        <dbReference type="EMBL" id="GIZ01687.1"/>
    </source>
</evidence>
<evidence type="ECO:0000313" key="2">
    <source>
        <dbReference type="Proteomes" id="UP001054945"/>
    </source>
</evidence>
<gene>
    <name evidence="1" type="ORF">CEXT_483161</name>
</gene>
<protein>
    <submittedName>
        <fullName evidence="1">Uncharacterized protein</fullName>
    </submittedName>
</protein>
<name>A0AAV4Y6C0_CAEEX</name>
<comment type="caution">
    <text evidence="1">The sequence shown here is derived from an EMBL/GenBank/DDBJ whole genome shotgun (WGS) entry which is preliminary data.</text>
</comment>
<proteinExistence type="predicted"/>
<feature type="non-terminal residue" evidence="1">
    <location>
        <position position="1"/>
    </location>
</feature>
<organism evidence="1 2">
    <name type="scientific">Caerostris extrusa</name>
    <name type="common">Bark spider</name>
    <name type="synonym">Caerostris bankana</name>
    <dbReference type="NCBI Taxonomy" id="172846"/>
    <lineage>
        <taxon>Eukaryota</taxon>
        <taxon>Metazoa</taxon>
        <taxon>Ecdysozoa</taxon>
        <taxon>Arthropoda</taxon>
        <taxon>Chelicerata</taxon>
        <taxon>Arachnida</taxon>
        <taxon>Araneae</taxon>
        <taxon>Araneomorphae</taxon>
        <taxon>Entelegynae</taxon>
        <taxon>Araneoidea</taxon>
        <taxon>Araneidae</taxon>
        <taxon>Caerostris</taxon>
    </lineage>
</organism>
<sequence length="87" mass="9884">APARAHAWVNVLAPVDLQSCARNHKHNMVYSVMKMPFGKQEFRCSGCQYQKRHHFNVLGENFLKRRTAVRTAAESHRANEVGSESSC</sequence>
<accession>A0AAV4Y6C0</accession>
<dbReference type="Proteomes" id="UP001054945">
    <property type="component" value="Unassembled WGS sequence"/>
</dbReference>